<dbReference type="SUPFAM" id="SSF52540">
    <property type="entry name" value="P-loop containing nucleoside triphosphate hydrolases"/>
    <property type="match status" value="2"/>
</dbReference>
<feature type="region of interest" description="Disordered" evidence="3">
    <location>
        <begin position="1695"/>
        <end position="1837"/>
    </location>
</feature>
<feature type="domain" description="DDE-1" evidence="4">
    <location>
        <begin position="1443"/>
        <end position="1556"/>
    </location>
</feature>
<dbReference type="InterPro" id="IPR046797">
    <property type="entry name" value="PDDEXK_12"/>
</dbReference>
<dbReference type="Pfam" id="PF03184">
    <property type="entry name" value="DDE_1"/>
    <property type="match status" value="1"/>
</dbReference>
<evidence type="ECO:0000259" key="5">
    <source>
        <dbReference type="Pfam" id="PF05970"/>
    </source>
</evidence>
<comment type="catalytic activity">
    <reaction evidence="1">
        <text>ATP + H2O = ADP + phosphate + H(+)</text>
        <dbReference type="Rhea" id="RHEA:13065"/>
        <dbReference type="ChEBI" id="CHEBI:15377"/>
        <dbReference type="ChEBI" id="CHEBI:15378"/>
        <dbReference type="ChEBI" id="CHEBI:30616"/>
        <dbReference type="ChEBI" id="CHEBI:43474"/>
        <dbReference type="ChEBI" id="CHEBI:456216"/>
        <dbReference type="EC" id="5.6.2.3"/>
    </reaction>
</comment>
<keyword evidence="1" id="KW-0347">Helicase</keyword>
<dbReference type="GO" id="GO:0005524">
    <property type="term" value="F:ATP binding"/>
    <property type="evidence" value="ECO:0007669"/>
    <property type="project" value="UniProtKB-KW"/>
</dbReference>
<name>A0A8H6H2H0_FUSOX</name>
<dbReference type="Pfam" id="PF20516">
    <property type="entry name" value="PDDEXK_12"/>
    <property type="match status" value="1"/>
</dbReference>
<feature type="domain" description="Helitron helicase-like" evidence="6">
    <location>
        <begin position="333"/>
        <end position="528"/>
    </location>
</feature>
<feature type="compositionally biased region" description="Low complexity" evidence="3">
    <location>
        <begin position="1797"/>
        <end position="1811"/>
    </location>
</feature>
<dbReference type="InterPro" id="IPR046700">
    <property type="entry name" value="DUF6570"/>
</dbReference>
<feature type="domain" description="DUF6570" evidence="7">
    <location>
        <begin position="75"/>
        <end position="205"/>
    </location>
</feature>
<dbReference type="GO" id="GO:0043139">
    <property type="term" value="F:5'-3' DNA helicase activity"/>
    <property type="evidence" value="ECO:0007669"/>
    <property type="project" value="UniProtKB-EC"/>
</dbReference>
<dbReference type="PANTHER" id="PTHR47642">
    <property type="entry name" value="ATP-DEPENDENT DNA HELICASE"/>
    <property type="match status" value="1"/>
</dbReference>
<evidence type="ECO:0000313" key="10">
    <source>
        <dbReference type="Proteomes" id="UP000593570"/>
    </source>
</evidence>
<dbReference type="GO" id="GO:0000723">
    <property type="term" value="P:telomere maintenance"/>
    <property type="evidence" value="ECO:0007669"/>
    <property type="project" value="InterPro"/>
</dbReference>
<evidence type="ECO:0000256" key="3">
    <source>
        <dbReference type="SAM" id="MobiDB-lite"/>
    </source>
</evidence>
<evidence type="ECO:0000259" key="7">
    <source>
        <dbReference type="Pfam" id="PF20209"/>
    </source>
</evidence>
<comment type="caution">
    <text evidence="9">The sequence shown here is derived from an EMBL/GenBank/DDBJ whole genome shotgun (WGS) entry which is preliminary data.</text>
</comment>
<organism evidence="9 10">
    <name type="scientific">Fusarium oxysporum f. sp. conglutinans</name>
    <dbReference type="NCBI Taxonomy" id="100902"/>
    <lineage>
        <taxon>Eukaryota</taxon>
        <taxon>Fungi</taxon>
        <taxon>Dikarya</taxon>
        <taxon>Ascomycota</taxon>
        <taxon>Pezizomycotina</taxon>
        <taxon>Sordariomycetes</taxon>
        <taxon>Hypocreomycetidae</taxon>
        <taxon>Hypocreales</taxon>
        <taxon>Nectriaceae</taxon>
        <taxon>Fusarium</taxon>
        <taxon>Fusarium oxysporum species complex</taxon>
    </lineage>
</organism>
<dbReference type="GO" id="GO:0016787">
    <property type="term" value="F:hydrolase activity"/>
    <property type="evidence" value="ECO:0007669"/>
    <property type="project" value="UniProtKB-KW"/>
</dbReference>
<evidence type="ECO:0000259" key="8">
    <source>
        <dbReference type="Pfam" id="PF20516"/>
    </source>
</evidence>
<dbReference type="InterPro" id="IPR051055">
    <property type="entry name" value="PIF1_helicase"/>
</dbReference>
<feature type="coiled-coil region" evidence="2">
    <location>
        <begin position="1628"/>
        <end position="1655"/>
    </location>
</feature>
<reference evidence="9 10" key="1">
    <citation type="journal article" date="2020" name="bioRxiv">
        <title>A chromosome-scale genome assembly for the Fusarium oxysporum strain Fo5176 to establish a model Arabidopsis-fungal pathosystem.</title>
        <authorList>
            <person name="Fokkens L."/>
            <person name="Guo L."/>
            <person name="Dora S."/>
            <person name="Wang B."/>
            <person name="Ye K."/>
            <person name="Sanchez-Rodriguez C."/>
            <person name="Croll D."/>
        </authorList>
    </citation>
    <scope>NUCLEOTIDE SEQUENCE [LARGE SCALE GENOMIC DNA]</scope>
    <source>
        <strain evidence="9 10">Fo5176</strain>
    </source>
</reference>
<dbReference type="Gene3D" id="3.40.50.300">
    <property type="entry name" value="P-loop containing nucleotide triphosphate hydrolases"/>
    <property type="match status" value="1"/>
</dbReference>
<gene>
    <name evidence="9" type="ORF">HZS61_008182</name>
</gene>
<dbReference type="GO" id="GO:0003676">
    <property type="term" value="F:nucleic acid binding"/>
    <property type="evidence" value="ECO:0007669"/>
    <property type="project" value="InterPro"/>
</dbReference>
<evidence type="ECO:0000259" key="6">
    <source>
        <dbReference type="Pfam" id="PF14214"/>
    </source>
</evidence>
<accession>A0A8H6H2H0</accession>
<dbReference type="InterPro" id="IPR025476">
    <property type="entry name" value="Helitron_helicase-like"/>
</dbReference>
<keyword evidence="1" id="KW-0067">ATP-binding</keyword>
<dbReference type="Pfam" id="PF05970">
    <property type="entry name" value="PIF1"/>
    <property type="match status" value="1"/>
</dbReference>
<feature type="compositionally biased region" description="Basic and acidic residues" evidence="3">
    <location>
        <begin position="1571"/>
        <end position="1580"/>
    </location>
</feature>
<dbReference type="CDD" id="cd18809">
    <property type="entry name" value="SF1_C_RecD"/>
    <property type="match status" value="1"/>
</dbReference>
<evidence type="ECO:0000313" key="9">
    <source>
        <dbReference type="EMBL" id="KAF6527880.1"/>
    </source>
</evidence>
<dbReference type="EMBL" id="JACDXP010000002">
    <property type="protein sequence ID" value="KAF6527880.1"/>
    <property type="molecule type" value="Genomic_DNA"/>
</dbReference>
<feature type="region of interest" description="Disordered" evidence="3">
    <location>
        <begin position="1570"/>
        <end position="1608"/>
    </location>
</feature>
<feature type="domain" description="DNA helicase Pif1-like DEAD-box helicase" evidence="5">
    <location>
        <begin position="991"/>
        <end position="1154"/>
    </location>
</feature>
<feature type="compositionally biased region" description="Polar residues" evidence="3">
    <location>
        <begin position="1818"/>
        <end position="1835"/>
    </location>
</feature>
<dbReference type="EC" id="5.6.2.3" evidence="1"/>
<keyword evidence="1" id="KW-0234">DNA repair</keyword>
<keyword evidence="1" id="KW-0233">DNA recombination</keyword>
<dbReference type="InterPro" id="IPR027417">
    <property type="entry name" value="P-loop_NTPase"/>
</dbReference>
<dbReference type="InterPro" id="IPR004875">
    <property type="entry name" value="DDE_SF_endonuclease_dom"/>
</dbReference>
<comment type="cofactor">
    <cofactor evidence="1">
        <name>Mg(2+)</name>
        <dbReference type="ChEBI" id="CHEBI:18420"/>
    </cofactor>
</comment>
<feature type="compositionally biased region" description="Basic and acidic residues" evidence="3">
    <location>
        <begin position="1719"/>
        <end position="1733"/>
    </location>
</feature>
<feature type="domain" description="PD-(D/E)XK nuclease-like" evidence="8">
    <location>
        <begin position="1916"/>
        <end position="2147"/>
    </location>
</feature>
<evidence type="ECO:0000256" key="2">
    <source>
        <dbReference type="SAM" id="Coils"/>
    </source>
</evidence>
<keyword evidence="1" id="KW-0547">Nucleotide-binding</keyword>
<evidence type="ECO:0000259" key="4">
    <source>
        <dbReference type="Pfam" id="PF03184"/>
    </source>
</evidence>
<dbReference type="Proteomes" id="UP000593570">
    <property type="component" value="Unassembled WGS sequence"/>
</dbReference>
<protein>
    <recommendedName>
        <fullName evidence="1">ATP-dependent DNA helicase</fullName>
        <ecNumber evidence="1">5.6.2.3</ecNumber>
    </recommendedName>
</protein>
<proteinExistence type="inferred from homology"/>
<dbReference type="InterPro" id="IPR010285">
    <property type="entry name" value="DNA_helicase_pif1-like_DEAD"/>
</dbReference>
<keyword evidence="1" id="KW-0378">Hydrolase</keyword>
<keyword evidence="1" id="KW-0227">DNA damage</keyword>
<evidence type="ECO:0000256" key="1">
    <source>
        <dbReference type="RuleBase" id="RU363044"/>
    </source>
</evidence>
<dbReference type="GO" id="GO:0006281">
    <property type="term" value="P:DNA repair"/>
    <property type="evidence" value="ECO:0007669"/>
    <property type="project" value="UniProtKB-KW"/>
</dbReference>
<dbReference type="Pfam" id="PF20209">
    <property type="entry name" value="DUF6570"/>
    <property type="match status" value="1"/>
</dbReference>
<keyword evidence="2" id="KW-0175">Coiled coil</keyword>
<dbReference type="Pfam" id="PF14214">
    <property type="entry name" value="Helitron_like_N"/>
    <property type="match status" value="1"/>
</dbReference>
<comment type="similarity">
    <text evidence="1">Belongs to the helicase family.</text>
</comment>
<sequence length="2162" mass="247922">MERRDFELPDPDWMRDLSHCPLSDRDKELLEKFWTELENDRMEHCARCQETWFDMGLKGGICKRCIARDKNKKEDEPWFFSAENQLDFGLIPAFLPQLTIVEEMLIARVHVFVNVMQVRGQQYKYRGHIVHFLRDVGKVYSQLPLLPPELDVILLRPPTASEHAHLNRQFRRQFRVRRRCLQEWLNFLSNNHPGYRGITVCQKRMSVLPEDGDVLDQVATAAVTDPLSANLGNIENDDVEPDEVDQSAVPDLLPEDTEMEALRSHVLGEERGEHLPVRPSTQHQLEMPDIRRTPINEFNHSQALLSLAFPTLFPRGQADFVEPRLRPIKYADYIQHALRWHDGRFARHPTFRFVVFNTLMRAQARAKSSYFVKEYQQRQGLITRDDLLEAFQNPESAEAQQLLNSINRQTAQLRGTRPYWYRKRRELESYAYNLDCPGAFITFSPADLHWRSLYQHLPQFQDWQELPEQQRMGMSSKLLRDNPHIAAWHFYRRFGLFRDIVLKQKFNVTDYWNRYEWQGRGSSHCHGLFWMDGAPSVDLENEHLRKEFARIWRFHVTAFNPEPARVRQQGEGNPLAVNPLQHPLTFQWLSQVLNRCQRHHCSETYCLRKKKGSEEISCRFFFPRDTRDTADVVRRQGQSYFSFEAARNDSLMNHYNRCLSLGWLANIDISPCTSLQAVINYAAKYCSKMEKRTDSYASMGRQILPYVSHQNPLLSFASRLMNKLLTERDFSGQEICHVLLNCELQEGTRVIRAVDCRPYEQQGRSLRLQGDHDDAEVVGIYEKYLSRPPLHEELTYLDFLANWNTSKRDGRKWTRWSRQAKPRVLYYFPRYKSNHQHHQYDDFCRVKLMLAHPHRDPNELRKINGVEYNSYASAAEFCYGNHRHPDDYYGTPNAEERRPDPDEFEEEFHEPDLLEEDWLELARQLPDCPPSQEAIDLLGRRDIDIQYDWTPHVGRYADPGIVQGDYWRQRIEQNRLYMDVEDMPLEVRDALNPEQRIVYDTFIGHFQCGSEEQILLHVDGGGGTGKSYMIKVLSSHLQRLAGNRPSPIWRAAPTGVASNQIMGTTLHSLLRLPMDRAFTELSPADANAIQKKLRDVRYLVIDEKSMLGLRQLSWIDKRLRQVFPARAAEFFGGISIILVGDFFQLPPIANKPLYFDGPLKDLHEVSGQTAYRAFNHTVFLKKVQRQQGDDQAGFRLALEELRGLKLSIESWKLLSQRVQVKLSQREEDTFDAALRIYSKKARVNEYNYEHLVRLKHPAIQVMAKNIGNGADKATSEQAGNLAGQFPPAGLVNGAQGTVYDIGWAPGADAHRDPPSVIMMVMDKYTGPSYLTTDDGREVVPILPVKRDFFLGTSACTRKQFPLMASYAITVHKSQSITVDKMVTDLSERDFQTGLSYVAVSRVKMLDGLMIDAPFERASLHYEKLPDGKHSVLMKVRDQDRRIEWLERVYLPQTTPADDSDARLIILDGHGSHATDEWMATCFLNNVYCCYLPAHCSHGLQPLDNGVFNASKAAYRRELEKFASLTDSAPMDKVNFIRAYAKARRVGMTEKNILSGWRVTGNWPISRAKALRHPEIQEDRPNGSPRATPEPRPYFDSDDTPQTSRQIRDLGLNKTPKTRKRYSVIAKGFEAQQQTVAAHTLRIASLEEELARLKRGKKRKAVPNPNKRFMALGETLAGKESIPEGATQNMPVVVESVCSSEEESESEAEPASPPVSASIERPRPAKRQKLDSNKFRLPSPAQSQSVTSCEEKFRRKERKRHFTMDPATPATPVNKRKTPHNAIDIDGLGEDTEITPRPGKAPSAGPGSTASSVMRDAPSLTSQSDTSQKSGRSSPVKTFPIIGMEGHVIYSKPLDPDDHALPPELVDLLCDLDTINDKAGIIPKSLKAEIERQDQPDMTLKWIRRSSHIYAPDDEFGLIPGCLITAKNHLSRVKMLVEFAKRARELGFDETMWNNEVHTPTLQFAFRGDQWLDHALVDSLSCMNASPRADYYKFPIPLSRVDYTLFINPAVDKDTRVREAIGSLSAALGGFINHTTSGSFSSFPLALSIETKRYGGDQRKADVQTATWHASQWTFLQSLAGDKISELPFLPGIVVHAHEWKFVATSRKGNETILWSSCPIGSAITTVGVFQILAGLRRLRKWCEEVYWPWYKKNILQLGEDTG</sequence>
<dbReference type="GO" id="GO:0006310">
    <property type="term" value="P:DNA recombination"/>
    <property type="evidence" value="ECO:0007669"/>
    <property type="project" value="UniProtKB-KW"/>
</dbReference>